<evidence type="ECO:0000313" key="1">
    <source>
        <dbReference type="EMBL" id="KKQ92514.1"/>
    </source>
</evidence>
<proteinExistence type="predicted"/>
<dbReference type="EMBL" id="LBVU01000002">
    <property type="protein sequence ID" value="KKQ92514.1"/>
    <property type="molecule type" value="Genomic_DNA"/>
</dbReference>
<reference evidence="1 2" key="1">
    <citation type="journal article" date="2015" name="Nature">
        <title>rRNA introns, odd ribosomes, and small enigmatic genomes across a large radiation of phyla.</title>
        <authorList>
            <person name="Brown C.T."/>
            <person name="Hug L.A."/>
            <person name="Thomas B.C."/>
            <person name="Sharon I."/>
            <person name="Castelle C.J."/>
            <person name="Singh A."/>
            <person name="Wilkins M.J."/>
            <person name="Williams K.H."/>
            <person name="Banfield J.F."/>
        </authorList>
    </citation>
    <scope>NUCLEOTIDE SEQUENCE [LARGE SCALE GENOMIC DNA]</scope>
</reference>
<accession>A0A0G0P2Z5</accession>
<dbReference type="STRING" id="1618572.UT17_C0002G0177"/>
<gene>
    <name evidence="1" type="ORF">UT17_C0002G0177</name>
</gene>
<organism evidence="1 2">
    <name type="scientific">Candidatus Woesebacteria bacterium GW2011_GWB1_39_10</name>
    <dbReference type="NCBI Taxonomy" id="1618572"/>
    <lineage>
        <taxon>Bacteria</taxon>
        <taxon>Candidatus Woeseibacteriota</taxon>
    </lineage>
</organism>
<protein>
    <submittedName>
        <fullName evidence="1">Uncharacterized protein</fullName>
    </submittedName>
</protein>
<dbReference type="AlphaFoldDB" id="A0A0G0P2Z5"/>
<evidence type="ECO:0000313" key="2">
    <source>
        <dbReference type="Proteomes" id="UP000034774"/>
    </source>
</evidence>
<dbReference type="Proteomes" id="UP000034774">
    <property type="component" value="Unassembled WGS sequence"/>
</dbReference>
<sequence length="133" mass="14739">MSDTATPEWLKKVSVKDEVFVEEGLRVPEALAVTLPSGGVGSVKDSSRVENIAESLKQVFLKGEIDADIALWKPGESKELLMQIEHTFQNGNLTPRGKDEWGAKSVIHGVDYVRVNDDEGDLKYVVLRSIEEK</sequence>
<name>A0A0G0P2Z5_9BACT</name>
<comment type="caution">
    <text evidence="1">The sequence shown here is derived from an EMBL/GenBank/DDBJ whole genome shotgun (WGS) entry which is preliminary data.</text>
</comment>